<organism evidence="1 2">
    <name type="scientific">Gossypium armourianum</name>
    <dbReference type="NCBI Taxonomy" id="34283"/>
    <lineage>
        <taxon>Eukaryota</taxon>
        <taxon>Viridiplantae</taxon>
        <taxon>Streptophyta</taxon>
        <taxon>Embryophyta</taxon>
        <taxon>Tracheophyta</taxon>
        <taxon>Spermatophyta</taxon>
        <taxon>Magnoliopsida</taxon>
        <taxon>eudicotyledons</taxon>
        <taxon>Gunneridae</taxon>
        <taxon>Pentapetalae</taxon>
        <taxon>rosids</taxon>
        <taxon>malvids</taxon>
        <taxon>Malvales</taxon>
        <taxon>Malvaceae</taxon>
        <taxon>Malvoideae</taxon>
        <taxon>Gossypium</taxon>
    </lineage>
</organism>
<protein>
    <recommendedName>
        <fullName evidence="3">RNase H type-1 domain-containing protein</fullName>
    </recommendedName>
</protein>
<keyword evidence="2" id="KW-1185">Reference proteome</keyword>
<evidence type="ECO:0000313" key="1">
    <source>
        <dbReference type="EMBL" id="MBA0841272.1"/>
    </source>
</evidence>
<reference evidence="1 2" key="1">
    <citation type="journal article" date="2019" name="Genome Biol. Evol.">
        <title>Insights into the evolution of the New World diploid cottons (Gossypium, subgenus Houzingenia) based on genome sequencing.</title>
        <authorList>
            <person name="Grover C.E."/>
            <person name="Arick M.A. 2nd"/>
            <person name="Thrash A."/>
            <person name="Conover J.L."/>
            <person name="Sanders W.S."/>
            <person name="Peterson D.G."/>
            <person name="Frelichowski J.E."/>
            <person name="Scheffler J.A."/>
            <person name="Scheffler B.E."/>
            <person name="Wendel J.F."/>
        </authorList>
    </citation>
    <scope>NUCLEOTIDE SEQUENCE [LARGE SCALE GENOMIC DNA]</scope>
    <source>
        <strain evidence="1">6</strain>
        <tissue evidence="1">Leaf</tissue>
    </source>
</reference>
<comment type="caution">
    <text evidence="1">The sequence shown here is derived from an EMBL/GenBank/DDBJ whole genome shotgun (WGS) entry which is preliminary data.</text>
</comment>
<proteinExistence type="predicted"/>
<accession>A0A7J9K465</accession>
<gene>
    <name evidence="1" type="ORF">Goarm_003772</name>
</gene>
<evidence type="ECO:0000313" key="2">
    <source>
        <dbReference type="Proteomes" id="UP000593575"/>
    </source>
</evidence>
<name>A0A7J9K465_9ROSI</name>
<feature type="non-terminal residue" evidence="1">
    <location>
        <position position="147"/>
    </location>
</feature>
<dbReference type="EMBL" id="JABFAE010000011">
    <property type="protein sequence ID" value="MBA0841272.1"/>
    <property type="molecule type" value="Genomic_DNA"/>
</dbReference>
<dbReference type="AlphaFoldDB" id="A0A7J9K465"/>
<evidence type="ECO:0008006" key="3">
    <source>
        <dbReference type="Google" id="ProtNLM"/>
    </source>
</evidence>
<dbReference type="Proteomes" id="UP000593575">
    <property type="component" value="Unassembled WGS sequence"/>
</dbReference>
<sequence>LIDHQARRWKSQLITRIFNVEEAQQIQCIPLASNLLEDMIAWQGEATGNRLIHDGIAQTSQEVVDKVVAYIGELDALKNRIKYIPTEFAAEALACLKAVRMGLDLKLQEVIIEGDALSEGLKRGRDTYLIGGVPDFAEPQVEEDRRN</sequence>
<feature type="non-terminal residue" evidence="1">
    <location>
        <position position="1"/>
    </location>
</feature>